<keyword evidence="3" id="KW-1185">Reference proteome</keyword>
<dbReference type="EMBL" id="ML769395">
    <property type="protein sequence ID" value="KAE9407569.1"/>
    <property type="molecule type" value="Genomic_DNA"/>
</dbReference>
<accession>A0A6A4IAJ8</accession>
<organism evidence="2 3">
    <name type="scientific">Gymnopus androsaceus JB14</name>
    <dbReference type="NCBI Taxonomy" id="1447944"/>
    <lineage>
        <taxon>Eukaryota</taxon>
        <taxon>Fungi</taxon>
        <taxon>Dikarya</taxon>
        <taxon>Basidiomycota</taxon>
        <taxon>Agaricomycotina</taxon>
        <taxon>Agaricomycetes</taxon>
        <taxon>Agaricomycetidae</taxon>
        <taxon>Agaricales</taxon>
        <taxon>Marasmiineae</taxon>
        <taxon>Omphalotaceae</taxon>
        <taxon>Gymnopus</taxon>
    </lineage>
</organism>
<feature type="compositionally biased region" description="Polar residues" evidence="1">
    <location>
        <begin position="8"/>
        <end position="17"/>
    </location>
</feature>
<sequence>MLFRKENLSVSGLKSFNPSKPSPPSPHQILQACLQHCLPTTPNAGTYADTVASTPASHASLSATTTPVDEKTVDLEAGIAELGWQQLQMRSP</sequence>
<evidence type="ECO:0000313" key="3">
    <source>
        <dbReference type="Proteomes" id="UP000799118"/>
    </source>
</evidence>
<protein>
    <submittedName>
        <fullName evidence="2">Uncharacterized protein</fullName>
    </submittedName>
</protein>
<reference evidence="2" key="1">
    <citation type="journal article" date="2019" name="Environ. Microbiol.">
        <title>Fungal ecological strategies reflected in gene transcription - a case study of two litter decomposers.</title>
        <authorList>
            <person name="Barbi F."/>
            <person name="Kohler A."/>
            <person name="Barry K."/>
            <person name="Baskaran P."/>
            <person name="Daum C."/>
            <person name="Fauchery L."/>
            <person name="Ihrmark K."/>
            <person name="Kuo A."/>
            <person name="LaButti K."/>
            <person name="Lipzen A."/>
            <person name="Morin E."/>
            <person name="Grigoriev I.V."/>
            <person name="Henrissat B."/>
            <person name="Lindahl B."/>
            <person name="Martin F."/>
        </authorList>
    </citation>
    <scope>NUCLEOTIDE SEQUENCE</scope>
    <source>
        <strain evidence="2">JB14</strain>
    </source>
</reference>
<dbReference type="AlphaFoldDB" id="A0A6A4IAJ8"/>
<dbReference type="Proteomes" id="UP000799118">
    <property type="component" value="Unassembled WGS sequence"/>
</dbReference>
<evidence type="ECO:0000313" key="2">
    <source>
        <dbReference type="EMBL" id="KAE9407569.1"/>
    </source>
</evidence>
<feature type="region of interest" description="Disordered" evidence="1">
    <location>
        <begin position="1"/>
        <end position="27"/>
    </location>
</feature>
<proteinExistence type="predicted"/>
<name>A0A6A4IAJ8_9AGAR</name>
<dbReference type="PROSITE" id="PS51257">
    <property type="entry name" value="PROKAR_LIPOPROTEIN"/>
    <property type="match status" value="1"/>
</dbReference>
<feature type="region of interest" description="Disordered" evidence="1">
    <location>
        <begin position="44"/>
        <end position="67"/>
    </location>
</feature>
<gene>
    <name evidence="2" type="ORF">BT96DRAFT_986561</name>
</gene>
<evidence type="ECO:0000256" key="1">
    <source>
        <dbReference type="SAM" id="MobiDB-lite"/>
    </source>
</evidence>
<feature type="compositionally biased region" description="Polar residues" evidence="1">
    <location>
        <begin position="51"/>
        <end position="67"/>
    </location>
</feature>